<dbReference type="PANTHER" id="PTHR43031">
    <property type="entry name" value="FAD-DEPENDENT OXIDOREDUCTASE"/>
    <property type="match status" value="1"/>
</dbReference>
<evidence type="ECO:0000259" key="2">
    <source>
        <dbReference type="PROSITE" id="PS50206"/>
    </source>
</evidence>
<feature type="chain" id="PRO_5010313107" evidence="1">
    <location>
        <begin position="22"/>
        <end position="127"/>
    </location>
</feature>
<protein>
    <submittedName>
        <fullName evidence="3">Rhodanese-like domain-containing protein</fullName>
    </submittedName>
</protein>
<organism evidence="3 4">
    <name type="scientific">Pseudoalteromonas amylolytica</name>
    <dbReference type="NCBI Taxonomy" id="1859457"/>
    <lineage>
        <taxon>Bacteria</taxon>
        <taxon>Pseudomonadati</taxon>
        <taxon>Pseudomonadota</taxon>
        <taxon>Gammaproteobacteria</taxon>
        <taxon>Alteromonadales</taxon>
        <taxon>Pseudoalteromonadaceae</taxon>
        <taxon>Pseudoalteromonas</taxon>
    </lineage>
</organism>
<name>A0A1S1MX35_9GAMM</name>
<comment type="caution">
    <text evidence="3">The sequence shown here is derived from an EMBL/GenBank/DDBJ whole genome shotgun (WGS) entry which is preliminary data.</text>
</comment>
<evidence type="ECO:0000313" key="4">
    <source>
        <dbReference type="Proteomes" id="UP000179786"/>
    </source>
</evidence>
<sequence length="127" mass="14589">MIEFIKTITVLLLLYSCQIFAQSDITQNQLLINQMSDKSHVIIDVRSTEEYEQGHIKGAINIPFNQIERHMSLLEQHKQSHLVVYCRSGRRATIFIDALTPEGFNLLHLEGDMNAWLKAKLPVVAKQ</sequence>
<keyword evidence="1" id="KW-0732">Signal</keyword>
<reference evidence="3 4" key="1">
    <citation type="submission" date="2016-09" db="EMBL/GenBank/DDBJ databases">
        <title>Pseudoalteromonas amylolytica sp. nov., isolated from the surface seawater.</title>
        <authorList>
            <person name="Wu Y.-H."/>
            <person name="Cheng H."/>
            <person name="Jin X.-B."/>
            <person name="Wang C.-S."/>
            <person name="Xu X.-W."/>
        </authorList>
    </citation>
    <scope>NUCLEOTIDE SEQUENCE [LARGE SCALE GENOMIC DNA]</scope>
    <source>
        <strain evidence="3 4">JW1</strain>
    </source>
</reference>
<dbReference type="RefSeq" id="WP_070983634.1">
    <property type="nucleotide sequence ID" value="NZ_MKJU01000018.1"/>
</dbReference>
<dbReference type="InterPro" id="IPR001763">
    <property type="entry name" value="Rhodanese-like_dom"/>
</dbReference>
<dbReference type="EMBL" id="MKJU01000018">
    <property type="protein sequence ID" value="OHU92317.1"/>
    <property type="molecule type" value="Genomic_DNA"/>
</dbReference>
<proteinExistence type="predicted"/>
<dbReference type="AlphaFoldDB" id="A0A1S1MX35"/>
<dbReference type="PROSITE" id="PS51257">
    <property type="entry name" value="PROKAR_LIPOPROTEIN"/>
    <property type="match status" value="1"/>
</dbReference>
<gene>
    <name evidence="3" type="ORF">BET10_05975</name>
</gene>
<accession>A0A1S1MX35</accession>
<dbReference type="InterPro" id="IPR036873">
    <property type="entry name" value="Rhodanese-like_dom_sf"/>
</dbReference>
<dbReference type="STRING" id="1859457.BET10_05975"/>
<dbReference type="PANTHER" id="PTHR43031:SF18">
    <property type="entry name" value="RHODANESE-RELATED SULFURTRANSFERASES"/>
    <property type="match status" value="1"/>
</dbReference>
<dbReference type="Proteomes" id="UP000179786">
    <property type="component" value="Unassembled WGS sequence"/>
</dbReference>
<dbReference type="OrthoDB" id="9814704at2"/>
<dbReference type="PROSITE" id="PS50206">
    <property type="entry name" value="RHODANESE_3"/>
    <property type="match status" value="1"/>
</dbReference>
<evidence type="ECO:0000256" key="1">
    <source>
        <dbReference type="SAM" id="SignalP"/>
    </source>
</evidence>
<dbReference type="SMART" id="SM00450">
    <property type="entry name" value="RHOD"/>
    <property type="match status" value="1"/>
</dbReference>
<feature type="domain" description="Rhodanese" evidence="2">
    <location>
        <begin position="36"/>
        <end position="125"/>
    </location>
</feature>
<dbReference type="CDD" id="cd00158">
    <property type="entry name" value="RHOD"/>
    <property type="match status" value="1"/>
</dbReference>
<dbReference type="Pfam" id="PF00581">
    <property type="entry name" value="Rhodanese"/>
    <property type="match status" value="1"/>
</dbReference>
<dbReference type="InterPro" id="IPR050229">
    <property type="entry name" value="GlpE_sulfurtransferase"/>
</dbReference>
<dbReference type="SUPFAM" id="SSF52821">
    <property type="entry name" value="Rhodanese/Cell cycle control phosphatase"/>
    <property type="match status" value="1"/>
</dbReference>
<feature type="signal peptide" evidence="1">
    <location>
        <begin position="1"/>
        <end position="21"/>
    </location>
</feature>
<evidence type="ECO:0000313" key="3">
    <source>
        <dbReference type="EMBL" id="OHU92317.1"/>
    </source>
</evidence>
<dbReference type="Gene3D" id="3.40.250.10">
    <property type="entry name" value="Rhodanese-like domain"/>
    <property type="match status" value="1"/>
</dbReference>
<keyword evidence="4" id="KW-1185">Reference proteome</keyword>